<comment type="caution">
    <text evidence="1">The sequence shown here is derived from an EMBL/GenBank/DDBJ whole genome shotgun (WGS) entry which is preliminary data.</text>
</comment>
<feature type="non-terminal residue" evidence="1">
    <location>
        <position position="1"/>
    </location>
</feature>
<sequence length="48" mass="5452">SQPVTLLINEESEIEEIVNRAGYSYFTDIDAFRKYVETEVLASVKNAV</sequence>
<name>X1T2H7_9ZZZZ</name>
<dbReference type="AlphaFoldDB" id="X1T2H7"/>
<reference evidence="1" key="1">
    <citation type="journal article" date="2014" name="Front. Microbiol.">
        <title>High frequency of phylogenetically diverse reductive dehalogenase-homologous genes in deep subseafloor sedimentary metagenomes.</title>
        <authorList>
            <person name="Kawai M."/>
            <person name="Futagami T."/>
            <person name="Toyoda A."/>
            <person name="Takaki Y."/>
            <person name="Nishi S."/>
            <person name="Hori S."/>
            <person name="Arai W."/>
            <person name="Tsubouchi T."/>
            <person name="Morono Y."/>
            <person name="Uchiyama I."/>
            <person name="Ito T."/>
            <person name="Fujiyama A."/>
            <person name="Inagaki F."/>
            <person name="Takami H."/>
        </authorList>
    </citation>
    <scope>NUCLEOTIDE SEQUENCE</scope>
    <source>
        <strain evidence="1">Expedition CK06-06</strain>
    </source>
</reference>
<gene>
    <name evidence="1" type="ORF">S12H4_25435</name>
</gene>
<accession>X1T2H7</accession>
<dbReference type="EMBL" id="BARW01014268">
    <property type="protein sequence ID" value="GAI74249.1"/>
    <property type="molecule type" value="Genomic_DNA"/>
</dbReference>
<proteinExistence type="predicted"/>
<organism evidence="1">
    <name type="scientific">marine sediment metagenome</name>
    <dbReference type="NCBI Taxonomy" id="412755"/>
    <lineage>
        <taxon>unclassified sequences</taxon>
        <taxon>metagenomes</taxon>
        <taxon>ecological metagenomes</taxon>
    </lineage>
</organism>
<evidence type="ECO:0000313" key="1">
    <source>
        <dbReference type="EMBL" id="GAI74249.1"/>
    </source>
</evidence>
<protein>
    <submittedName>
        <fullName evidence="1">Uncharacterized protein</fullName>
    </submittedName>
</protein>